<comment type="caution">
    <text evidence="2">The sequence shown here is derived from an EMBL/GenBank/DDBJ whole genome shotgun (WGS) entry which is preliminary data.</text>
</comment>
<dbReference type="InterPro" id="IPR005186">
    <property type="entry name" value="FlaG"/>
</dbReference>
<organism evidence="2 3">
    <name type="scientific">Govanella unica</name>
    <dbReference type="NCBI Taxonomy" id="2975056"/>
    <lineage>
        <taxon>Bacteria</taxon>
        <taxon>Pseudomonadati</taxon>
        <taxon>Pseudomonadota</taxon>
        <taxon>Alphaproteobacteria</taxon>
        <taxon>Emcibacterales</taxon>
        <taxon>Govanellaceae</taxon>
        <taxon>Govanella</taxon>
    </lineage>
</organism>
<keyword evidence="3" id="KW-1185">Reference proteome</keyword>
<dbReference type="Pfam" id="PF03646">
    <property type="entry name" value="FlaG"/>
    <property type="match status" value="1"/>
</dbReference>
<reference evidence="2" key="1">
    <citation type="submission" date="2022-08" db="EMBL/GenBank/DDBJ databases">
        <authorList>
            <person name="Vandamme P."/>
            <person name="Hettiarachchi A."/>
            <person name="Peeters C."/>
            <person name="Cnockaert M."/>
            <person name="Carlier A."/>
        </authorList>
    </citation>
    <scope>NUCLEOTIDE SEQUENCE</scope>
    <source>
        <strain evidence="2">LMG 31809</strain>
    </source>
</reference>
<dbReference type="RefSeq" id="WP_274942902.1">
    <property type="nucleotide sequence ID" value="NZ_JANWOI010000001.1"/>
</dbReference>
<feature type="region of interest" description="Disordered" evidence="1">
    <location>
        <begin position="25"/>
        <end position="48"/>
    </location>
</feature>
<evidence type="ECO:0000313" key="2">
    <source>
        <dbReference type="EMBL" id="MDA5193208.1"/>
    </source>
</evidence>
<evidence type="ECO:0000313" key="3">
    <source>
        <dbReference type="Proteomes" id="UP001141619"/>
    </source>
</evidence>
<accession>A0A9X3TX19</accession>
<dbReference type="Proteomes" id="UP001141619">
    <property type="component" value="Unassembled WGS sequence"/>
</dbReference>
<keyword evidence="2" id="KW-0969">Cilium</keyword>
<dbReference type="SUPFAM" id="SSF160214">
    <property type="entry name" value="FlaG-like"/>
    <property type="match status" value="1"/>
</dbReference>
<keyword evidence="2" id="KW-0282">Flagellum</keyword>
<dbReference type="EMBL" id="JANWOI010000001">
    <property type="protein sequence ID" value="MDA5193208.1"/>
    <property type="molecule type" value="Genomic_DNA"/>
</dbReference>
<evidence type="ECO:0000256" key="1">
    <source>
        <dbReference type="SAM" id="MobiDB-lite"/>
    </source>
</evidence>
<dbReference type="InterPro" id="IPR035924">
    <property type="entry name" value="FlaG-like_sf"/>
</dbReference>
<name>A0A9X3TX19_9PROT</name>
<reference evidence="2" key="2">
    <citation type="journal article" date="2023" name="Syst. Appl. Microbiol.">
        <title>Govania unica gen. nov., sp. nov., a rare biosphere bacterium that represents a novel family in the class Alphaproteobacteria.</title>
        <authorList>
            <person name="Vandamme P."/>
            <person name="Peeters C."/>
            <person name="Hettiarachchi A."/>
            <person name="Cnockaert M."/>
            <person name="Carlier A."/>
        </authorList>
    </citation>
    <scope>NUCLEOTIDE SEQUENCE</scope>
    <source>
        <strain evidence="2">LMG 31809</strain>
    </source>
</reference>
<gene>
    <name evidence="2" type="ORF">NYP16_04455</name>
</gene>
<keyword evidence="2" id="KW-0966">Cell projection</keyword>
<dbReference type="AlphaFoldDB" id="A0A9X3TX19"/>
<protein>
    <submittedName>
        <fullName evidence="2">Flagellar protein FlaG</fullName>
    </submittedName>
</protein>
<dbReference type="Gene3D" id="3.30.160.170">
    <property type="entry name" value="FlaG-like"/>
    <property type="match status" value="1"/>
</dbReference>
<proteinExistence type="predicted"/>
<sequence>MTDISAKLPAYGAFAAAAAAMPRDGAQQPALRNGSFSDGVKQPKQKADGLASMEKMIDHYVPKDIPNTRLQIEHDKDTGIFIYRSIDNETGEVVRQYPAAEILRFISYYRESEGLVVDSEA</sequence>